<dbReference type="InterPro" id="IPR036169">
    <property type="entry name" value="DXPR_C_sf"/>
</dbReference>
<evidence type="ECO:0000259" key="12">
    <source>
        <dbReference type="Pfam" id="PF13288"/>
    </source>
</evidence>
<dbReference type="GO" id="GO:0030145">
    <property type="term" value="F:manganese ion binding"/>
    <property type="evidence" value="ECO:0007669"/>
    <property type="project" value="TreeGrafter"/>
</dbReference>
<feature type="domain" description="1-deoxy-D-xylulose 5-phosphate reductoisomerase N-terminal" evidence="10">
    <location>
        <begin position="3"/>
        <end position="136"/>
    </location>
</feature>
<feature type="binding site" evidence="9">
    <location>
        <position position="155"/>
    </location>
    <ligand>
        <name>1-deoxy-D-xylulose 5-phosphate</name>
        <dbReference type="ChEBI" id="CHEBI:57792"/>
    </ligand>
</feature>
<feature type="binding site" evidence="9">
    <location>
        <position position="225"/>
    </location>
    <ligand>
        <name>1-deoxy-D-xylulose 5-phosphate</name>
        <dbReference type="ChEBI" id="CHEBI:57792"/>
    </ligand>
</feature>
<dbReference type="EMBL" id="AP027924">
    <property type="protein sequence ID" value="BED91913.1"/>
    <property type="molecule type" value="Genomic_DNA"/>
</dbReference>
<feature type="domain" description="1-deoxy-D-xylulose 5-phosphate reductoisomerase C-terminal" evidence="11">
    <location>
        <begin position="150"/>
        <end position="233"/>
    </location>
</feature>
<gene>
    <name evidence="9" type="primary">dxr</name>
    <name evidence="13" type="ORF">CfP315_0463</name>
</gene>
<evidence type="ECO:0000256" key="6">
    <source>
        <dbReference type="ARBA" id="ARBA00023211"/>
    </source>
</evidence>
<keyword evidence="7 9" id="KW-0414">Isoprene biosynthesis</keyword>
<dbReference type="PIRSF" id="PIRSF006205">
    <property type="entry name" value="Dxp_reductismrs"/>
    <property type="match status" value="1"/>
</dbReference>
<keyword evidence="9" id="KW-0460">Magnesium</keyword>
<feature type="binding site" evidence="9">
    <location>
        <position position="156"/>
    </location>
    <ligand>
        <name>1-deoxy-D-xylulose 5-phosphate</name>
        <dbReference type="ChEBI" id="CHEBI:57792"/>
    </ligand>
</feature>
<feature type="binding site" evidence="9">
    <location>
        <position position="9"/>
    </location>
    <ligand>
        <name>NADPH</name>
        <dbReference type="ChEBI" id="CHEBI:57783"/>
    </ligand>
</feature>
<accession>A0AA48I893</accession>
<dbReference type="GO" id="GO:0030604">
    <property type="term" value="F:1-deoxy-D-xylulose-5-phosphate reductoisomerase activity"/>
    <property type="evidence" value="ECO:0007669"/>
    <property type="project" value="UniProtKB-UniRule"/>
</dbReference>
<feature type="binding site" evidence="9">
    <location>
        <position position="203"/>
    </location>
    <ligand>
        <name>1-deoxy-D-xylulose 5-phosphate</name>
        <dbReference type="ChEBI" id="CHEBI:57792"/>
    </ligand>
</feature>
<evidence type="ECO:0000256" key="3">
    <source>
        <dbReference type="ARBA" id="ARBA00022723"/>
    </source>
</evidence>
<feature type="binding site" evidence="9">
    <location>
        <position position="12"/>
    </location>
    <ligand>
        <name>NADPH</name>
        <dbReference type="ChEBI" id="CHEBI:57783"/>
    </ligand>
</feature>
<feature type="binding site" evidence="9">
    <location>
        <position position="10"/>
    </location>
    <ligand>
        <name>NADPH</name>
        <dbReference type="ChEBI" id="CHEBI:57783"/>
    </ligand>
</feature>
<feature type="binding site" evidence="9">
    <location>
        <position position="41"/>
    </location>
    <ligand>
        <name>NADPH</name>
        <dbReference type="ChEBI" id="CHEBI:57783"/>
    </ligand>
</feature>
<feature type="binding site" evidence="9">
    <location>
        <position position="156"/>
    </location>
    <ligand>
        <name>Mn(2+)</name>
        <dbReference type="ChEBI" id="CHEBI:29035"/>
    </ligand>
</feature>
<dbReference type="SUPFAM" id="SSF69055">
    <property type="entry name" value="1-deoxy-D-xylulose-5-phosphate reductoisomerase, C-terminal domain"/>
    <property type="match status" value="1"/>
</dbReference>
<evidence type="ECO:0000256" key="8">
    <source>
        <dbReference type="ARBA" id="ARBA00048543"/>
    </source>
</evidence>
<feature type="binding site" evidence="9">
    <location>
        <position position="209"/>
    </location>
    <ligand>
        <name>NADPH</name>
        <dbReference type="ChEBI" id="CHEBI:57783"/>
    </ligand>
</feature>
<protein>
    <recommendedName>
        <fullName evidence="9">1-deoxy-D-xylulose 5-phosphate reductoisomerase</fullName>
        <shortName evidence="9">DXP reductoisomerase</shortName>
        <ecNumber evidence="9">1.1.1.267</ecNumber>
    </recommendedName>
    <alternativeName>
        <fullName evidence="9">1-deoxyxylulose-5-phosphate reductoisomerase</fullName>
    </alternativeName>
    <alternativeName>
        <fullName evidence="9">2-C-methyl-D-erythritol 4-phosphate synthase</fullName>
    </alternativeName>
</protein>
<comment type="similarity">
    <text evidence="2 9">Belongs to the DXR family.</text>
</comment>
<keyword evidence="4 9" id="KW-0521">NADP</keyword>
<comment type="catalytic activity">
    <reaction evidence="8">
        <text>2-C-methyl-D-erythritol 4-phosphate + NADP(+) = 1-deoxy-D-xylulose 5-phosphate + NADPH + H(+)</text>
        <dbReference type="Rhea" id="RHEA:13717"/>
        <dbReference type="ChEBI" id="CHEBI:15378"/>
        <dbReference type="ChEBI" id="CHEBI:57783"/>
        <dbReference type="ChEBI" id="CHEBI:57792"/>
        <dbReference type="ChEBI" id="CHEBI:58262"/>
        <dbReference type="ChEBI" id="CHEBI:58349"/>
        <dbReference type="EC" id="1.1.1.267"/>
    </reaction>
    <physiologicalReaction direction="right-to-left" evidence="8">
        <dbReference type="Rhea" id="RHEA:13719"/>
    </physiologicalReaction>
</comment>
<feature type="binding site" evidence="9">
    <location>
        <position position="221"/>
    </location>
    <ligand>
        <name>1-deoxy-D-xylulose 5-phosphate</name>
        <dbReference type="ChEBI" id="CHEBI:57792"/>
    </ligand>
</feature>
<dbReference type="InterPro" id="IPR013512">
    <property type="entry name" value="DXP_reductoisomerase_N"/>
</dbReference>
<dbReference type="PANTHER" id="PTHR30525">
    <property type="entry name" value="1-DEOXY-D-XYLULOSE 5-PHOSPHATE REDUCTOISOMERASE"/>
    <property type="match status" value="1"/>
</dbReference>
<evidence type="ECO:0000256" key="7">
    <source>
        <dbReference type="ARBA" id="ARBA00023229"/>
    </source>
</evidence>
<keyword evidence="5 9" id="KW-0560">Oxidoreductase</keyword>
<dbReference type="GO" id="GO:0070402">
    <property type="term" value="F:NADPH binding"/>
    <property type="evidence" value="ECO:0007669"/>
    <property type="project" value="InterPro"/>
</dbReference>
<proteinExistence type="inferred from homology"/>
<keyword evidence="6 9" id="KW-0464">Manganese</keyword>
<organism evidence="13">
    <name type="scientific">Candidatus Improbicoccus pseudotrichonymphae</name>
    <dbReference type="NCBI Taxonomy" id="3033792"/>
    <lineage>
        <taxon>Bacteria</taxon>
        <taxon>Bacillati</taxon>
        <taxon>Bacillota</taxon>
        <taxon>Clostridia</taxon>
        <taxon>Candidatus Improbicoccus</taxon>
    </lineage>
</organism>
<reference evidence="13" key="1">
    <citation type="journal article" date="2023" name="ISME J.">
        <title>Emergence of putative energy parasites within Clostridia revealed by genome analysis of a novel endosymbiotic clade.</title>
        <authorList>
            <person name="Takahashi K."/>
            <person name="Kuwahara H."/>
            <person name="Horikawa Y."/>
            <person name="Izawa K."/>
            <person name="Kato D."/>
            <person name="Inagaki T."/>
            <person name="Yuki M."/>
            <person name="Ohkuma M."/>
            <person name="Hongoh Y."/>
        </authorList>
    </citation>
    <scope>NUCLEOTIDE SEQUENCE</scope>
    <source>
        <strain evidence="13">CfP3-15</strain>
    </source>
</reference>
<dbReference type="InterPro" id="IPR036291">
    <property type="entry name" value="NAD(P)-bd_dom_sf"/>
</dbReference>
<dbReference type="Pfam" id="PF13288">
    <property type="entry name" value="DXPR_C"/>
    <property type="match status" value="1"/>
</dbReference>
<comment type="cofactor">
    <cofactor evidence="9">
        <name>Mg(2+)</name>
        <dbReference type="ChEBI" id="CHEBI:18420"/>
    </cofactor>
    <cofactor evidence="9">
        <name>Mn(2+)</name>
        <dbReference type="ChEBI" id="CHEBI:29035"/>
    </cofactor>
</comment>
<evidence type="ECO:0000256" key="2">
    <source>
        <dbReference type="ARBA" id="ARBA00006825"/>
    </source>
</evidence>
<evidence type="ECO:0000313" key="13">
    <source>
        <dbReference type="EMBL" id="BED91913.1"/>
    </source>
</evidence>
<feature type="binding site" evidence="9">
    <location>
        <position position="225"/>
    </location>
    <ligand>
        <name>Mn(2+)</name>
        <dbReference type="ChEBI" id="CHEBI:29035"/>
    </ligand>
</feature>
<dbReference type="Pfam" id="PF02670">
    <property type="entry name" value="DXP_reductoisom"/>
    <property type="match status" value="1"/>
</dbReference>
<name>A0AA48I893_9FIRM</name>
<comment type="pathway">
    <text evidence="1 9">Isoprenoid biosynthesis; isopentenyl diphosphate biosynthesis via DXP pathway; isopentenyl diphosphate from 1-deoxy-D-xylulose 5-phosphate: step 1/6.</text>
</comment>
<dbReference type="InterPro" id="IPR003821">
    <property type="entry name" value="DXP_reductoisomerase"/>
</dbReference>
<evidence type="ECO:0000256" key="1">
    <source>
        <dbReference type="ARBA" id="ARBA00005094"/>
    </source>
</evidence>
<evidence type="ECO:0000256" key="4">
    <source>
        <dbReference type="ARBA" id="ARBA00022857"/>
    </source>
</evidence>
<feature type="binding site" evidence="9">
    <location>
        <position position="130"/>
    </location>
    <ligand>
        <name>NADPH</name>
        <dbReference type="ChEBI" id="CHEBI:57783"/>
    </ligand>
</feature>
<dbReference type="InterPro" id="IPR026877">
    <property type="entry name" value="DXPR_C"/>
</dbReference>
<feature type="binding site" evidence="9">
    <location>
        <position position="180"/>
    </location>
    <ligand>
        <name>1-deoxy-D-xylulose 5-phosphate</name>
        <dbReference type="ChEBI" id="CHEBI:57792"/>
    </ligand>
</feature>
<keyword evidence="3 9" id="KW-0479">Metal-binding</keyword>
<feature type="binding site" evidence="9">
    <location>
        <position position="154"/>
    </location>
    <ligand>
        <name>Mn(2+)</name>
        <dbReference type="ChEBI" id="CHEBI:29035"/>
    </ligand>
</feature>
<feature type="binding site" evidence="9">
    <location>
        <position position="129"/>
    </location>
    <ligand>
        <name>1-deoxy-D-xylulose 5-phosphate</name>
        <dbReference type="ChEBI" id="CHEBI:57792"/>
    </ligand>
</feature>
<dbReference type="EC" id="1.1.1.267" evidence="9"/>
<dbReference type="SUPFAM" id="SSF51735">
    <property type="entry name" value="NAD(P)-binding Rossmann-fold domains"/>
    <property type="match status" value="1"/>
</dbReference>
<evidence type="ECO:0000256" key="9">
    <source>
        <dbReference type="HAMAP-Rule" id="MF_00183"/>
    </source>
</evidence>
<feature type="binding site" evidence="9">
    <location>
        <position position="128"/>
    </location>
    <ligand>
        <name>NADPH</name>
        <dbReference type="ChEBI" id="CHEBI:57783"/>
    </ligand>
</feature>
<feature type="binding site" evidence="9">
    <location>
        <position position="216"/>
    </location>
    <ligand>
        <name>1-deoxy-D-xylulose 5-phosphate</name>
        <dbReference type="ChEBI" id="CHEBI:57792"/>
    </ligand>
</feature>
<comment type="caution">
    <text evidence="9">Lacks conserved residue(s) required for the propagation of feature annotation.</text>
</comment>
<evidence type="ECO:0000259" key="10">
    <source>
        <dbReference type="Pfam" id="PF02670"/>
    </source>
</evidence>
<dbReference type="GO" id="GO:0051484">
    <property type="term" value="P:isopentenyl diphosphate biosynthetic process, methylerythritol 4-phosphate pathway involved in terpenoid biosynthetic process"/>
    <property type="evidence" value="ECO:0007669"/>
    <property type="project" value="TreeGrafter"/>
</dbReference>
<dbReference type="Gene3D" id="3.40.50.720">
    <property type="entry name" value="NAD(P)-binding Rossmann-like Domain"/>
    <property type="match status" value="1"/>
</dbReference>
<dbReference type="AlphaFoldDB" id="A0AA48I893"/>
<evidence type="ECO:0000259" key="11">
    <source>
        <dbReference type="Pfam" id="PF08436"/>
    </source>
</evidence>
<feature type="binding site" evidence="9">
    <location>
        <position position="222"/>
    </location>
    <ligand>
        <name>1-deoxy-D-xylulose 5-phosphate</name>
        <dbReference type="ChEBI" id="CHEBI:57792"/>
    </ligand>
</feature>
<dbReference type="PANTHER" id="PTHR30525:SF0">
    <property type="entry name" value="1-DEOXY-D-XYLULOSE 5-PHOSPHATE REDUCTOISOMERASE, CHLOROPLASTIC"/>
    <property type="match status" value="1"/>
</dbReference>
<dbReference type="NCBIfam" id="TIGR00243">
    <property type="entry name" value="Dxr"/>
    <property type="match status" value="1"/>
</dbReference>
<dbReference type="HAMAP" id="MF_00183">
    <property type="entry name" value="DXP_reductoisom"/>
    <property type="match status" value="1"/>
</dbReference>
<dbReference type="Gene3D" id="1.10.1740.10">
    <property type="match status" value="1"/>
</dbReference>
<dbReference type="Proteomes" id="UP001337580">
    <property type="component" value="Chromosome"/>
</dbReference>
<dbReference type="InterPro" id="IPR013644">
    <property type="entry name" value="DXP_reductoisomerase_C"/>
</dbReference>
<feature type="binding site" evidence="9">
    <location>
        <position position="43"/>
    </location>
    <ligand>
        <name>NADPH</name>
        <dbReference type="ChEBI" id="CHEBI:57783"/>
    </ligand>
</feature>
<comment type="function">
    <text evidence="9">Catalyzes the NADPH-dependent rearrangement and reduction of 1-deoxy-D-xylulose-5-phosphate (DXP) to 2-C-methyl-D-erythritol 4-phosphate (MEP).</text>
</comment>
<dbReference type="Pfam" id="PF08436">
    <property type="entry name" value="DXP_redisom_C"/>
    <property type="match status" value="1"/>
</dbReference>
<sequence>MNLVILGSTGFIGRKTIDVVLELNKNVYKEEKIRIVGISAGNNIELLEKQILFLSNKGLGFVCVKNLSDKKLICEKYKKISFFHGDEGLCYLVSLDSVNKIVNGLSGFSGLKPTFEAARKGKKILLANKETIISSGGILLDIIKKNKAELYPIDSEHSAIWRCLKGHKKQEVNRLILTASGGPFKNQNYCELENVTAKQALNHPKWKMGEKISIDSATMANKGFEIIEACYFFNMRADKIETIIHQESVIHSMIEFVDGSISSHMSMPDMKVPIQYALTYPDCEKIKENSVDFKKINKLTFEEINSETKEFLEIFKSAIKFGSMACCALCTADEEAVKAFLNGRIKFTDIRKILRLTMEKNEFKKINSLEELIEANIKFCETTKKMINSI</sequence>
<feature type="domain" description="DXP reductoisomerase C-terminal" evidence="12">
    <location>
        <begin position="265"/>
        <end position="376"/>
    </location>
</feature>
<dbReference type="KEGG" id="ips:CfP315_0463"/>
<dbReference type="SUPFAM" id="SSF55347">
    <property type="entry name" value="Glyceraldehyde-3-phosphate dehydrogenase-like, C-terminal domain"/>
    <property type="match status" value="1"/>
</dbReference>
<evidence type="ECO:0000256" key="5">
    <source>
        <dbReference type="ARBA" id="ARBA00023002"/>
    </source>
</evidence>